<evidence type="ECO:0000313" key="1">
    <source>
        <dbReference type="EMBL" id="OMH79921.1"/>
    </source>
</evidence>
<protein>
    <recommendedName>
        <fullName evidence="3">F-box domain-containing protein</fullName>
    </recommendedName>
</protein>
<dbReference type="Proteomes" id="UP000188320">
    <property type="component" value="Unassembled WGS sequence"/>
</dbReference>
<keyword evidence="2" id="KW-1185">Reference proteome</keyword>
<dbReference type="EMBL" id="LSSK01001360">
    <property type="protein sequence ID" value="OMH79921.1"/>
    <property type="molecule type" value="Genomic_DNA"/>
</dbReference>
<accession>A0A1R1PG21</accession>
<gene>
    <name evidence="1" type="ORF">AX774_g6655</name>
</gene>
<organism evidence="1 2">
    <name type="scientific">Zancudomyces culisetae</name>
    <name type="common">Gut fungus</name>
    <name type="synonym">Smittium culisetae</name>
    <dbReference type="NCBI Taxonomy" id="1213189"/>
    <lineage>
        <taxon>Eukaryota</taxon>
        <taxon>Fungi</taxon>
        <taxon>Fungi incertae sedis</taxon>
        <taxon>Zoopagomycota</taxon>
        <taxon>Kickxellomycotina</taxon>
        <taxon>Harpellomycetes</taxon>
        <taxon>Harpellales</taxon>
        <taxon>Legeriomycetaceae</taxon>
        <taxon>Zancudomyces</taxon>
    </lineage>
</organism>
<reference evidence="2" key="1">
    <citation type="submission" date="2017-01" db="EMBL/GenBank/DDBJ databases">
        <authorList>
            <person name="Wang Y."/>
            <person name="White M."/>
            <person name="Kvist S."/>
            <person name="Moncalvo J.-M."/>
        </authorList>
    </citation>
    <scope>NUCLEOTIDE SEQUENCE [LARGE SCALE GENOMIC DNA]</scope>
    <source>
        <strain evidence="2">COL-18-3</strain>
    </source>
</reference>
<dbReference type="AlphaFoldDB" id="A0A1R1PG21"/>
<name>A0A1R1PG21_ZANCU</name>
<evidence type="ECO:0008006" key="3">
    <source>
        <dbReference type="Google" id="ProtNLM"/>
    </source>
</evidence>
<comment type="caution">
    <text evidence="1">The sequence shown here is derived from an EMBL/GenBank/DDBJ whole genome shotgun (WGS) entry which is preliminary data.</text>
</comment>
<evidence type="ECO:0000313" key="2">
    <source>
        <dbReference type="Proteomes" id="UP000188320"/>
    </source>
</evidence>
<sequence length="98" mass="11050">MNNNDNSTFNKLPASILSNIFVLTQTPDLSLLNKNMHYVSQQVDAVSKYIFQYALSNSEDSLDSNLRTIFESYTRIQMNETIVVLALNNSSISTTKPI</sequence>
<proteinExistence type="predicted"/>